<evidence type="ECO:0000256" key="3">
    <source>
        <dbReference type="ARBA" id="ARBA00022723"/>
    </source>
</evidence>
<evidence type="ECO:0000256" key="5">
    <source>
        <dbReference type="ARBA" id="ARBA00022801"/>
    </source>
</evidence>
<accession>A0A1Z5JLJ8</accession>
<dbReference type="AlphaFoldDB" id="A0A1Z5JLJ8"/>
<evidence type="ECO:0000256" key="2">
    <source>
        <dbReference type="ARBA" id="ARBA00022670"/>
    </source>
</evidence>
<evidence type="ECO:0000256" key="4">
    <source>
        <dbReference type="ARBA" id="ARBA00022729"/>
    </source>
</evidence>
<dbReference type="OrthoDB" id="47886at2759"/>
<feature type="signal peptide" evidence="9">
    <location>
        <begin position="1"/>
        <end position="21"/>
    </location>
</feature>
<protein>
    <recommendedName>
        <fullName evidence="10">Peptidase M43 pregnancy-associated plasma-A domain-containing protein</fullName>
    </recommendedName>
</protein>
<keyword evidence="12" id="KW-1185">Reference proteome</keyword>
<keyword evidence="3" id="KW-0479">Metal-binding</keyword>
<dbReference type="SUPFAM" id="SSF55486">
    <property type="entry name" value="Metalloproteases ('zincins'), catalytic domain"/>
    <property type="match status" value="1"/>
</dbReference>
<organism evidence="11 12">
    <name type="scientific">Fistulifera solaris</name>
    <name type="common">Oleaginous diatom</name>
    <dbReference type="NCBI Taxonomy" id="1519565"/>
    <lineage>
        <taxon>Eukaryota</taxon>
        <taxon>Sar</taxon>
        <taxon>Stramenopiles</taxon>
        <taxon>Ochrophyta</taxon>
        <taxon>Bacillariophyta</taxon>
        <taxon>Bacillariophyceae</taxon>
        <taxon>Bacillariophycidae</taxon>
        <taxon>Naviculales</taxon>
        <taxon>Naviculaceae</taxon>
        <taxon>Fistulifera</taxon>
    </lineage>
</organism>
<reference evidence="11 12" key="1">
    <citation type="journal article" date="2015" name="Plant Cell">
        <title>Oil accumulation by the oleaginous diatom Fistulifera solaris as revealed by the genome and transcriptome.</title>
        <authorList>
            <person name="Tanaka T."/>
            <person name="Maeda Y."/>
            <person name="Veluchamy A."/>
            <person name="Tanaka M."/>
            <person name="Abida H."/>
            <person name="Marechal E."/>
            <person name="Bowler C."/>
            <person name="Muto M."/>
            <person name="Sunaga Y."/>
            <person name="Tanaka M."/>
            <person name="Yoshino T."/>
            <person name="Taniguchi T."/>
            <person name="Fukuda Y."/>
            <person name="Nemoto M."/>
            <person name="Matsumoto M."/>
            <person name="Wong P.S."/>
            <person name="Aburatani S."/>
            <person name="Fujibuchi W."/>
        </authorList>
    </citation>
    <scope>NUCLEOTIDE SEQUENCE [LARGE SCALE GENOMIC DNA]</scope>
    <source>
        <strain evidence="11 12">JPCC DA0580</strain>
    </source>
</reference>
<dbReference type="InterPro" id="IPR024079">
    <property type="entry name" value="MetalloPept_cat_dom_sf"/>
</dbReference>
<evidence type="ECO:0000313" key="11">
    <source>
        <dbReference type="EMBL" id="GAX14864.1"/>
    </source>
</evidence>
<evidence type="ECO:0000256" key="1">
    <source>
        <dbReference type="ARBA" id="ARBA00008721"/>
    </source>
</evidence>
<feature type="chain" id="PRO_5013029386" description="Peptidase M43 pregnancy-associated plasma-A domain-containing protein" evidence="9">
    <location>
        <begin position="22"/>
        <end position="347"/>
    </location>
</feature>
<evidence type="ECO:0000313" key="12">
    <source>
        <dbReference type="Proteomes" id="UP000198406"/>
    </source>
</evidence>
<sequence length="347" mass="38499">MKLFFAYTLLAASMMSRPNEAHVLRGLEHRHLEKEETVDHHPMICGTRDPTKQDIQQMVYVMETFGNSTRRHLANDNDDDDDEIITIDTVFHVIKNSNGDGPTLEMIQRQIDVINHDYAPHFQFNVTVQEVINDRWFRLRFNRANEYEMKMNLRQGGAETLNVYIARANGLGWATFPSDYQSFPEMDGVVVQDLTLPGGSAPLGFDMGGTLTHEIGHALGLYHTFHGGCNGGGIYANNDKVSDVAAEESPAFGCPIGRNTCPGQGADPIHNPMDYTADSCKVGFTPGQFKRMRNHWHAFRAGNTAKSQSLGYPCTQQGLESKSCRAVEGLEGFGLKCCGGVCKFCAL</sequence>
<evidence type="ECO:0000256" key="8">
    <source>
        <dbReference type="ARBA" id="ARBA00023157"/>
    </source>
</evidence>
<dbReference type="EMBL" id="BDSP01000084">
    <property type="protein sequence ID" value="GAX14864.1"/>
    <property type="molecule type" value="Genomic_DNA"/>
</dbReference>
<dbReference type="GO" id="GO:0008237">
    <property type="term" value="F:metallopeptidase activity"/>
    <property type="evidence" value="ECO:0007669"/>
    <property type="project" value="UniProtKB-KW"/>
</dbReference>
<evidence type="ECO:0000256" key="6">
    <source>
        <dbReference type="ARBA" id="ARBA00022833"/>
    </source>
</evidence>
<keyword evidence="2" id="KW-0645">Protease</keyword>
<evidence type="ECO:0000256" key="7">
    <source>
        <dbReference type="ARBA" id="ARBA00023049"/>
    </source>
</evidence>
<dbReference type="InParanoid" id="A0A1Z5JLJ8"/>
<keyword evidence="4 9" id="KW-0732">Signal</keyword>
<dbReference type="PANTHER" id="PTHR47466:SF1">
    <property type="entry name" value="METALLOPROTEASE MEP1 (AFU_ORTHOLOGUE AFUA_1G07730)-RELATED"/>
    <property type="match status" value="1"/>
</dbReference>
<keyword evidence="7" id="KW-0482">Metalloprotease</keyword>
<keyword evidence="6" id="KW-0862">Zinc</keyword>
<comment type="caution">
    <text evidence="11">The sequence shown here is derived from an EMBL/GenBank/DDBJ whole genome shotgun (WGS) entry which is preliminary data.</text>
</comment>
<evidence type="ECO:0000259" key="10">
    <source>
        <dbReference type="Pfam" id="PF05572"/>
    </source>
</evidence>
<name>A0A1Z5JLJ8_FISSO</name>
<dbReference type="InterPro" id="IPR008754">
    <property type="entry name" value="Peptidase_M43"/>
</dbReference>
<dbReference type="GO" id="GO:0006508">
    <property type="term" value="P:proteolysis"/>
    <property type="evidence" value="ECO:0007669"/>
    <property type="project" value="UniProtKB-KW"/>
</dbReference>
<dbReference type="Proteomes" id="UP000198406">
    <property type="component" value="Unassembled WGS sequence"/>
</dbReference>
<proteinExistence type="inferred from homology"/>
<dbReference type="Gene3D" id="3.40.390.10">
    <property type="entry name" value="Collagenase (Catalytic Domain)"/>
    <property type="match status" value="1"/>
</dbReference>
<keyword evidence="8" id="KW-1015">Disulfide bond</keyword>
<keyword evidence="5" id="KW-0378">Hydrolase</keyword>
<dbReference type="PANTHER" id="PTHR47466">
    <property type="match status" value="1"/>
</dbReference>
<dbReference type="CDD" id="cd04275">
    <property type="entry name" value="ZnMc_pappalysin_like"/>
    <property type="match status" value="1"/>
</dbReference>
<dbReference type="GO" id="GO:0046872">
    <property type="term" value="F:metal ion binding"/>
    <property type="evidence" value="ECO:0007669"/>
    <property type="project" value="UniProtKB-KW"/>
</dbReference>
<dbReference type="Pfam" id="PF05572">
    <property type="entry name" value="Peptidase_M43"/>
    <property type="match status" value="1"/>
</dbReference>
<evidence type="ECO:0000256" key="9">
    <source>
        <dbReference type="SAM" id="SignalP"/>
    </source>
</evidence>
<feature type="domain" description="Peptidase M43 pregnancy-associated plasma-A" evidence="10">
    <location>
        <begin position="172"/>
        <end position="294"/>
    </location>
</feature>
<gene>
    <name evidence="11" type="ORF">FisN_29Lh076</name>
</gene>
<comment type="similarity">
    <text evidence="1">Belongs to the peptidase M43B family.</text>
</comment>